<dbReference type="Pfam" id="PF00903">
    <property type="entry name" value="Glyoxalase"/>
    <property type="match status" value="1"/>
</dbReference>
<dbReference type="SUPFAM" id="SSF54593">
    <property type="entry name" value="Glyoxalase/Bleomycin resistance protein/Dihydroxybiphenyl dioxygenase"/>
    <property type="match status" value="1"/>
</dbReference>
<dbReference type="PANTHER" id="PTHR46036">
    <property type="entry name" value="LACTOYLGLUTATHIONE LYASE"/>
    <property type="match status" value="1"/>
</dbReference>
<dbReference type="PROSITE" id="PS51819">
    <property type="entry name" value="VOC"/>
    <property type="match status" value="1"/>
</dbReference>
<sequence length="131" mass="14932">MAKMIHSMIRVFDLDRSIKFYAQALQLKVKQRCDFDDFSLVYLTNQESAFELELTYNTNRDTPYSHGSGYGHLAVTVSDINTTHAALLVAGLTPGEVKTFHHQGEVLATFFFISDPDGYQIEFIERAGRYQ</sequence>
<evidence type="ECO:0000256" key="3">
    <source>
        <dbReference type="ARBA" id="ARBA00032460"/>
    </source>
</evidence>
<evidence type="ECO:0000313" key="7">
    <source>
        <dbReference type="Proteomes" id="UP000028681"/>
    </source>
</evidence>
<dbReference type="PANTHER" id="PTHR46036:SF5">
    <property type="entry name" value="LACTOYLGLUTATHIONE LYASE"/>
    <property type="match status" value="1"/>
</dbReference>
<reference evidence="6 7" key="1">
    <citation type="journal article" date="2012" name="PLoS ONE">
        <title>Edwardsiella comparative phylogenomics reveal the new intra/inter-species taxonomic relationships, virulence evolution and niche adaptation mechanisms.</title>
        <authorList>
            <person name="Yang M."/>
            <person name="Lv Y."/>
            <person name="Xiao J."/>
            <person name="Wu H."/>
            <person name="Zheng H."/>
            <person name="Liu Q."/>
            <person name="Zhang Y."/>
            <person name="Wang Q."/>
        </authorList>
    </citation>
    <scope>NUCLEOTIDE SEQUENCE [LARGE SCALE GENOMIC DNA]</scope>
    <source>
        <strain evidence="7">080813</strain>
    </source>
</reference>
<evidence type="ECO:0000256" key="4">
    <source>
        <dbReference type="ARBA" id="ARBA00033298"/>
    </source>
</evidence>
<name>A0A076LND7_9GAMM</name>
<dbReference type="GO" id="GO:0019243">
    <property type="term" value="P:methylglyoxal catabolic process to D-lactate via S-lactoyl-glutathione"/>
    <property type="evidence" value="ECO:0007669"/>
    <property type="project" value="TreeGrafter"/>
</dbReference>
<dbReference type="InterPro" id="IPR037523">
    <property type="entry name" value="VOC_core"/>
</dbReference>
<dbReference type="GO" id="GO:0005737">
    <property type="term" value="C:cytoplasm"/>
    <property type="evidence" value="ECO:0007669"/>
    <property type="project" value="TreeGrafter"/>
</dbReference>
<protein>
    <recommendedName>
        <fullName evidence="2">Aldoketomutase</fullName>
    </recommendedName>
    <alternativeName>
        <fullName evidence="1">Ketone-aldehyde mutase</fullName>
    </alternativeName>
    <alternativeName>
        <fullName evidence="3">Methylglyoxalase</fullName>
    </alternativeName>
    <alternativeName>
        <fullName evidence="4">S-D-lactoylglutathione methylglyoxal lyase</fullName>
    </alternativeName>
</protein>
<gene>
    <name evidence="6" type="primary">gloA</name>
    <name evidence="6" type="ORF">ETEE_3600</name>
</gene>
<evidence type="ECO:0000256" key="2">
    <source>
        <dbReference type="ARBA" id="ARBA00030892"/>
    </source>
</evidence>
<dbReference type="AlphaFoldDB" id="A0A076LND7"/>
<dbReference type="RefSeq" id="WP_034165064.1">
    <property type="nucleotide sequence ID" value="NZ_CP006664.1"/>
</dbReference>
<evidence type="ECO:0000256" key="1">
    <source>
        <dbReference type="ARBA" id="ARBA00030291"/>
    </source>
</evidence>
<dbReference type="GO" id="GO:0004462">
    <property type="term" value="F:lactoylglutathione lyase activity"/>
    <property type="evidence" value="ECO:0007669"/>
    <property type="project" value="TreeGrafter"/>
</dbReference>
<dbReference type="GeneID" id="33941023"/>
<dbReference type="EMBL" id="CP006664">
    <property type="protein sequence ID" value="AIJ10020.1"/>
    <property type="molecule type" value="Genomic_DNA"/>
</dbReference>
<dbReference type="KEGG" id="ete:ETEE_3600"/>
<keyword evidence="6" id="KW-0456">Lyase</keyword>
<organism evidence="6 7">
    <name type="scientific">Edwardsiella anguillarum ET080813</name>
    <dbReference type="NCBI Taxonomy" id="667120"/>
    <lineage>
        <taxon>Bacteria</taxon>
        <taxon>Pseudomonadati</taxon>
        <taxon>Pseudomonadota</taxon>
        <taxon>Gammaproteobacteria</taxon>
        <taxon>Enterobacterales</taxon>
        <taxon>Hafniaceae</taxon>
        <taxon>Edwardsiella</taxon>
    </lineage>
</organism>
<dbReference type="Gene3D" id="3.10.180.10">
    <property type="entry name" value="2,3-Dihydroxybiphenyl 1,2-Dioxygenase, domain 1"/>
    <property type="match status" value="1"/>
</dbReference>
<dbReference type="InterPro" id="IPR004360">
    <property type="entry name" value="Glyas_Fos-R_dOase_dom"/>
</dbReference>
<evidence type="ECO:0000259" key="5">
    <source>
        <dbReference type="PROSITE" id="PS51819"/>
    </source>
</evidence>
<evidence type="ECO:0000313" key="6">
    <source>
        <dbReference type="EMBL" id="AIJ10020.1"/>
    </source>
</evidence>
<dbReference type="Proteomes" id="UP000028681">
    <property type="component" value="Chromosome"/>
</dbReference>
<accession>A0A076LND7</accession>
<dbReference type="InterPro" id="IPR029068">
    <property type="entry name" value="Glyas_Bleomycin-R_OHBP_Dase"/>
</dbReference>
<feature type="domain" description="VOC" evidence="5">
    <location>
        <begin position="3"/>
        <end position="126"/>
    </location>
</feature>
<dbReference type="HOGENOM" id="CLU_046006_8_4_6"/>
<proteinExistence type="predicted"/>